<accession>A0A0Q9YTH0</accession>
<gene>
    <name evidence="2" type="ORF">HT99x_02235</name>
</gene>
<name>A0A0Q9YTH0_9GAMM</name>
<feature type="transmembrane region" description="Helical" evidence="1">
    <location>
        <begin position="5"/>
        <end position="26"/>
    </location>
</feature>
<proteinExistence type="predicted"/>
<feature type="transmembrane region" description="Helical" evidence="1">
    <location>
        <begin position="79"/>
        <end position="106"/>
    </location>
</feature>
<evidence type="ECO:0000256" key="1">
    <source>
        <dbReference type="SAM" id="Phobius"/>
    </source>
</evidence>
<sequence>MRFLYIFFVCIYAFIMIFVYPLALGFSAPTTTINTTTILAWSILAIFPLAMIFGLYKASKIAFPKKNLHVTEKRSWLKFLFYVLLPFIVIVTPVLVLLIIMVLLQFSTASNL</sequence>
<protein>
    <submittedName>
        <fullName evidence="2">Uncharacterized protein</fullName>
    </submittedName>
</protein>
<keyword evidence="1" id="KW-0472">Membrane</keyword>
<feature type="transmembrane region" description="Helical" evidence="1">
    <location>
        <begin position="38"/>
        <end position="58"/>
    </location>
</feature>
<organism evidence="2">
    <name type="scientific">Candidatus Berkiella aquae</name>
    <dbReference type="NCBI Taxonomy" id="295108"/>
    <lineage>
        <taxon>Bacteria</taxon>
        <taxon>Pseudomonadati</taxon>
        <taxon>Pseudomonadota</taxon>
        <taxon>Gammaproteobacteria</taxon>
        <taxon>Candidatus Berkiellales</taxon>
        <taxon>Candidatus Berkiellaceae</taxon>
        <taxon>Candidatus Berkiella</taxon>
    </lineage>
</organism>
<keyword evidence="1" id="KW-1133">Transmembrane helix</keyword>
<dbReference type="EMBL" id="LKAJ01000009">
    <property type="protein sequence ID" value="KRG20746.1"/>
    <property type="molecule type" value="Genomic_DNA"/>
</dbReference>
<dbReference type="AlphaFoldDB" id="A0A0Q9YTH0"/>
<comment type="caution">
    <text evidence="2">The sequence shown here is derived from an EMBL/GenBank/DDBJ whole genome shotgun (WGS) entry which is preliminary data.</text>
</comment>
<evidence type="ECO:0000313" key="2">
    <source>
        <dbReference type="EMBL" id="KRG20746.1"/>
    </source>
</evidence>
<reference evidence="2" key="1">
    <citation type="submission" date="2015-09" db="EMBL/GenBank/DDBJ databases">
        <title>Draft Genome Sequences of Two Novel Amoeba-resistant Intranuclear Bacteria, Candidatus Berkiella cookevillensis and Candidatus Berkiella aquae.</title>
        <authorList>
            <person name="Mehari Y.T."/>
            <person name="Arivett B.A."/>
            <person name="Farone A.L."/>
            <person name="Gunderson J.H."/>
            <person name="Farone M.B."/>
        </authorList>
    </citation>
    <scope>NUCLEOTIDE SEQUENCE [LARGE SCALE GENOMIC DNA]</scope>
    <source>
        <strain evidence="2">HT99</strain>
    </source>
</reference>
<keyword evidence="1" id="KW-0812">Transmembrane</keyword>